<name>A0A183MPX6_9TREM</name>
<accession>A0A183MPX6</accession>
<dbReference type="AlphaFoldDB" id="A0A183MPX6"/>
<sequence length="238" mass="26587">MESSRPKEKRKTKQHITPGNGVRHEKNEQELDGTRKEGPGQSGSHLMLIGALNEHMPKQSNSESHSKVVDTLNELTDTVRNSFVNEEEVNEFLNNNPRTKYDGVEKKTYFLHLRFKGNQLHEILNNVDSGQCSNVFSSHPSHSNYPVTSGGTNVSSESISDQIPNDVISDADYLDDSLVSNEVFNEFEKNVSNVSNSGDIITNVACSHDAFVSSEKLVNMMHEFSMDSNLIIVLTDPY</sequence>
<feature type="compositionally biased region" description="Basic and acidic residues" evidence="1">
    <location>
        <begin position="22"/>
        <end position="38"/>
    </location>
</feature>
<evidence type="ECO:0000313" key="3">
    <source>
        <dbReference type="Proteomes" id="UP000277204"/>
    </source>
</evidence>
<dbReference type="EMBL" id="UZAI01017548">
    <property type="protein sequence ID" value="VDP26472.1"/>
    <property type="molecule type" value="Genomic_DNA"/>
</dbReference>
<protein>
    <submittedName>
        <fullName evidence="2">Uncharacterized protein</fullName>
    </submittedName>
</protein>
<proteinExistence type="predicted"/>
<evidence type="ECO:0000313" key="2">
    <source>
        <dbReference type="EMBL" id="VDP26472.1"/>
    </source>
</evidence>
<feature type="region of interest" description="Disordered" evidence="1">
    <location>
        <begin position="1"/>
        <end position="45"/>
    </location>
</feature>
<organism evidence="2 3">
    <name type="scientific">Schistosoma margrebowiei</name>
    <dbReference type="NCBI Taxonomy" id="48269"/>
    <lineage>
        <taxon>Eukaryota</taxon>
        <taxon>Metazoa</taxon>
        <taxon>Spiralia</taxon>
        <taxon>Lophotrochozoa</taxon>
        <taxon>Platyhelminthes</taxon>
        <taxon>Trematoda</taxon>
        <taxon>Digenea</taxon>
        <taxon>Strigeidida</taxon>
        <taxon>Schistosomatoidea</taxon>
        <taxon>Schistosomatidae</taxon>
        <taxon>Schistosoma</taxon>
    </lineage>
</organism>
<gene>
    <name evidence="2" type="ORF">SMRZ_LOCUS18101</name>
</gene>
<keyword evidence="3" id="KW-1185">Reference proteome</keyword>
<dbReference type="Proteomes" id="UP000277204">
    <property type="component" value="Unassembled WGS sequence"/>
</dbReference>
<reference evidence="2 3" key="1">
    <citation type="submission" date="2018-11" db="EMBL/GenBank/DDBJ databases">
        <authorList>
            <consortium name="Pathogen Informatics"/>
        </authorList>
    </citation>
    <scope>NUCLEOTIDE SEQUENCE [LARGE SCALE GENOMIC DNA]</scope>
    <source>
        <strain evidence="2 3">Zambia</strain>
    </source>
</reference>
<evidence type="ECO:0000256" key="1">
    <source>
        <dbReference type="SAM" id="MobiDB-lite"/>
    </source>
</evidence>